<feature type="region of interest" description="Disordered" evidence="1">
    <location>
        <begin position="813"/>
        <end position="850"/>
    </location>
</feature>
<evidence type="ECO:0000256" key="1">
    <source>
        <dbReference type="SAM" id="MobiDB-lite"/>
    </source>
</evidence>
<feature type="region of interest" description="Disordered" evidence="1">
    <location>
        <begin position="227"/>
        <end position="303"/>
    </location>
</feature>
<comment type="caution">
    <text evidence="3">The sequence shown here is derived from an EMBL/GenBank/DDBJ whole genome shotgun (WGS) entry which is preliminary data.</text>
</comment>
<feature type="compositionally biased region" description="Basic and acidic residues" evidence="1">
    <location>
        <begin position="1819"/>
        <end position="1828"/>
    </location>
</feature>
<feature type="compositionally biased region" description="Low complexity" evidence="1">
    <location>
        <begin position="1901"/>
        <end position="1913"/>
    </location>
</feature>
<protein>
    <submittedName>
        <fullName evidence="3">Uncharacterized protein</fullName>
    </submittedName>
</protein>
<reference evidence="4" key="1">
    <citation type="journal article" date="2019" name="Int. J. Syst. Evol. Microbiol.">
        <title>The Global Catalogue of Microorganisms (GCM) 10K type strain sequencing project: providing services to taxonomists for standard genome sequencing and annotation.</title>
        <authorList>
            <consortium name="The Broad Institute Genomics Platform"/>
            <consortium name="The Broad Institute Genome Sequencing Center for Infectious Disease"/>
            <person name="Wu L."/>
            <person name="Ma J."/>
        </authorList>
    </citation>
    <scope>NUCLEOTIDE SEQUENCE [LARGE SCALE GENOMIC DNA]</scope>
    <source>
        <strain evidence="4">CGMCC 1.15795</strain>
    </source>
</reference>
<evidence type="ECO:0000256" key="2">
    <source>
        <dbReference type="SAM" id="SignalP"/>
    </source>
</evidence>
<dbReference type="Proteomes" id="UP001597197">
    <property type="component" value="Unassembled WGS sequence"/>
</dbReference>
<sequence length="1932" mass="207226">MKRLFAAAFLTSFLHLLPAPAQTTKPAAPAAKPPAPTDGRAPGAVRPSQVVVAARYNGHLSPDPAQFIVDVRTMLLATNNAAAQAIGEKLRLLWGSNQLTSSQQSRIAELSQKMLDKKFRPLPHLVTFYSALVGGKNLVKLSDGQVDQLLDVLGQSLERDTNPDTEKFLTSTARVLNGGYLYRTGFNSLRVVGGQISFAHKNAATEPSPTASFDPAAPAAPVAKPAAPKAAAVKPVAKAKPKPAPKKRASDGWDTADMWSSSSSSKKNDGWGSANDGWGTPTKKKAAANDGWGAADDGWGTPVKKKAPAKAVAKATPAKAPAAKPTPAAPVAKNSDFDQPTLPFTPSASAASETYYPPAVSGPVIEIKDADIVMGTAGDSIVLRKVSGTAAPLSSRFVATGGQVAWTIKNNPVTADLGPFDFDLGKAEFTAQPVTLTYPYLLEGPVKGALSYKSFRRKPATGDTGYPRFISLTNDARLKNMGEGIKYQGGISISGARLLSAALDGSMATIRVSQDGKQRFQAASRSYVLGDSIITASRAAVALYESDHDSITHPGVELKYLKAKQKLQLLQEQGTYRKTPYSDSYHEVDVRAEMLVWNLREPKIDFSIFTSPKQVSADFESKNFFSNTRYQQLKSINHLHPLQMLLGYSQNHGKTMTMSVREVADEVKIPEENLRSAVTALARDGYVDVQPQNGVVTILPKGRHYVGAARDKKDFDHIAIKSLTGSGRSATLNLASDQLLVRGVEQFSFSEDSAAVVVRPDSGLVRLGRNRTIKFNGRVIASAYRFKGRDFQFDYDGYYIDMPHIDSLTIRSKSTKKATGNERRPSDFTLTNKGNSQSGRLFLNDPKNRSGRKRLANFPSFNSTSGAYVYFNKPDVLGGAYDSTTYFDVPPFKFDSMGTSKSRAGFVGMFHSKALPTIKTALTTQEDGSLGFVHVVPPGGYAMYGGKGRLSGGAKVHLNAQGLQSNGTVTYLGATMQSDRFVLYGDSLTGEGKAGAIAAGPNFPKVTMPPGYFISWNAKSDSLHLLTPKEGAPVKMYADHTFKGAMLLTPKGLGGAGRLDGPQSYVRSGDLTFKNDSYSGKKAVLSVKSAQAGKPALTANDVDFTYDLKNSYAEFTRQENSTASIDLPYSSFRTSLSSGRWDFKKKRVSLKATPAEAGRAYFVSTKPEQHNLKFKATSASYDLTKYQLEAKGVPYIAAADAWIIPDSGRVAVAGSGKLQTLRRATVLLDSLGKFHKLTGGNITVASRDAFSGDAKYNFRTVTGDSLALKFTNFQSDSSALVAGPSKKRFSLRKRAATDENTVPPSLATTATASVEANQKFQLAPSIGYRGSINLNSQKRGLIFDGQVQLQFSKLKNAAEWFAVQDSIDPKNVVLTLTKPKAEDGTELVTGLFLSDADNRIYPLYAAPKVTPADVPLLEVDGKLHYDAKAGEYTITKHDLADANQYEGAVLVYKETNNQVSFRGPMSFITNTKNYSISASGVGQANPDSARYQVDALLGIDVNMSSKAIETMGANLGQVTKNSPEALDGSSNELYKVAQFAGNKGAELYANRRPGVAAPQLAAISPKLVHTLVLSKVNLRWNPKQKAWHSVGKIGLAGVGKQSLNALVDGYVEIKRDNSTDQVEIYIEAEPQTWYYLRYANNIVLAKSSSESFDGDIGGKAKGDPNTATEYGVFLGDYSDVDQFRAHFERDYLGKSGKLAARPAAPASSTENIGVDTGKKKKKKANDPFGDGEITPAADPAAEPVKKSKKKKADASEAAPSDAATPEPAPEPTKKKRKAKDNDPFGESEIAPPPAAEPVKKKKEKAAEPAPDPAAPAAEPAKKEEEKAPEPAPDPAAPAPEPVKKKEEEKAAEPAPDPAAPAAEPAKEAKKEQEATPAPDPAAALTEEPVKKKKDRKKDQEAAPTDPAADPTVDPGKKSKKKKKADDDPFGDS</sequence>
<evidence type="ECO:0000313" key="4">
    <source>
        <dbReference type="Proteomes" id="UP001597197"/>
    </source>
</evidence>
<feature type="region of interest" description="Disordered" evidence="1">
    <location>
        <begin position="1697"/>
        <end position="1932"/>
    </location>
</feature>
<accession>A0ABW4QRA0</accession>
<feature type="compositionally biased region" description="Basic and acidic residues" evidence="1">
    <location>
        <begin position="1841"/>
        <end position="1851"/>
    </location>
</feature>
<dbReference type="PANTHER" id="PTHR36721:SF1">
    <property type="entry name" value="OS04G0446401 PROTEIN"/>
    <property type="match status" value="1"/>
</dbReference>
<feature type="compositionally biased region" description="Basic and acidic residues" evidence="1">
    <location>
        <begin position="1864"/>
        <end position="1873"/>
    </location>
</feature>
<feature type="compositionally biased region" description="Low complexity" evidence="1">
    <location>
        <begin position="288"/>
        <end position="302"/>
    </location>
</feature>
<feature type="compositionally biased region" description="Pro residues" evidence="1">
    <location>
        <begin position="1829"/>
        <end position="1840"/>
    </location>
</feature>
<feature type="signal peptide" evidence="2">
    <location>
        <begin position="1"/>
        <end position="21"/>
    </location>
</feature>
<feature type="chain" id="PRO_5047541589" evidence="2">
    <location>
        <begin position="22"/>
        <end position="1932"/>
    </location>
</feature>
<organism evidence="3 4">
    <name type="scientific">Hymenobacter bucti</name>
    <dbReference type="NCBI Taxonomy" id="1844114"/>
    <lineage>
        <taxon>Bacteria</taxon>
        <taxon>Pseudomonadati</taxon>
        <taxon>Bacteroidota</taxon>
        <taxon>Cytophagia</taxon>
        <taxon>Cytophagales</taxon>
        <taxon>Hymenobacteraceae</taxon>
        <taxon>Hymenobacter</taxon>
    </lineage>
</organism>
<name>A0ABW4QRA0_9BACT</name>
<keyword evidence="2" id="KW-0732">Signal</keyword>
<feature type="compositionally biased region" description="Low complexity" evidence="1">
    <location>
        <begin position="1874"/>
        <end position="1886"/>
    </location>
</feature>
<feature type="compositionally biased region" description="Polar residues" evidence="1">
    <location>
        <begin position="828"/>
        <end position="839"/>
    </location>
</feature>
<evidence type="ECO:0000313" key="3">
    <source>
        <dbReference type="EMBL" id="MFD1871935.1"/>
    </source>
</evidence>
<gene>
    <name evidence="3" type="ORF">ACFSDX_05830</name>
</gene>
<dbReference type="PANTHER" id="PTHR36721">
    <property type="entry name" value="PROLINE-RICH FAMILY PROTEIN"/>
    <property type="match status" value="1"/>
</dbReference>
<dbReference type="EMBL" id="JBHUFD010000001">
    <property type="protein sequence ID" value="MFD1871935.1"/>
    <property type="molecule type" value="Genomic_DNA"/>
</dbReference>
<feature type="compositionally biased region" description="Basic residues" evidence="1">
    <location>
        <begin position="237"/>
        <end position="247"/>
    </location>
</feature>
<feature type="region of interest" description="Disordered" evidence="1">
    <location>
        <begin position="24"/>
        <end position="44"/>
    </location>
</feature>
<feature type="compositionally biased region" description="Low complexity" evidence="1">
    <location>
        <begin position="227"/>
        <end position="236"/>
    </location>
</feature>
<dbReference type="RefSeq" id="WP_382312265.1">
    <property type="nucleotide sequence ID" value="NZ_JBHUFD010000001.1"/>
</dbReference>
<keyword evidence="4" id="KW-1185">Reference proteome</keyword>
<feature type="compositionally biased region" description="Low complexity" evidence="1">
    <location>
        <begin position="1755"/>
        <end position="1765"/>
    </location>
</feature>
<proteinExistence type="predicted"/>